<dbReference type="AlphaFoldDB" id="A0A0M4SVP7"/>
<organism evidence="4 5">
    <name type="scientific">Campylobacter concisus</name>
    <dbReference type="NCBI Taxonomy" id="199"/>
    <lineage>
        <taxon>Bacteria</taxon>
        <taxon>Pseudomonadati</taxon>
        <taxon>Campylobacterota</taxon>
        <taxon>Epsilonproteobacteria</taxon>
        <taxon>Campylobacterales</taxon>
        <taxon>Campylobacteraceae</taxon>
        <taxon>Campylobacter</taxon>
    </lineage>
</organism>
<dbReference type="GO" id="GO:0015689">
    <property type="term" value="P:molybdate ion transport"/>
    <property type="evidence" value="ECO:0007669"/>
    <property type="project" value="InterPro"/>
</dbReference>
<dbReference type="InterPro" id="IPR005950">
    <property type="entry name" value="ModA"/>
</dbReference>
<evidence type="ECO:0000256" key="2">
    <source>
        <dbReference type="ARBA" id="ARBA00022723"/>
    </source>
</evidence>
<evidence type="ECO:0000256" key="3">
    <source>
        <dbReference type="ARBA" id="ARBA00022729"/>
    </source>
</evidence>
<reference evidence="5" key="1">
    <citation type="submission" date="2015-08" db="EMBL/GenBank/DDBJ databases">
        <title>Comparative genomics of the Campylobacter concisus group.</title>
        <authorList>
            <person name="Miller W.G."/>
            <person name="Yee E."/>
            <person name="Chapman M.H."/>
            <person name="Huynh S."/>
            <person name="Bono J.L."/>
            <person name="On S.L.W."/>
            <person name="St Leger J."/>
            <person name="Foster G."/>
            <person name="Parker C.T."/>
        </authorList>
    </citation>
    <scope>NUCLEOTIDE SEQUENCE [LARGE SCALE GENOMIC DNA]</scope>
    <source>
        <strain evidence="5">ATCC 33237</strain>
    </source>
</reference>
<dbReference type="PATRIC" id="fig|199.248.peg.1709"/>
<evidence type="ECO:0000313" key="4">
    <source>
        <dbReference type="EMBL" id="ALF48304.1"/>
    </source>
</evidence>
<dbReference type="SUPFAM" id="SSF53850">
    <property type="entry name" value="Periplasmic binding protein-like II"/>
    <property type="match status" value="1"/>
</dbReference>
<gene>
    <name evidence="4" type="ORF">CCON33237_1656</name>
</gene>
<dbReference type="Pfam" id="PF13531">
    <property type="entry name" value="SBP_bac_11"/>
    <property type="match status" value="1"/>
</dbReference>
<comment type="similarity">
    <text evidence="1">Belongs to the bacterial solute-binding protein ModA family.</text>
</comment>
<dbReference type="Gene3D" id="3.40.190.10">
    <property type="entry name" value="Periplasmic binding protein-like II"/>
    <property type="match status" value="2"/>
</dbReference>
<dbReference type="GeneID" id="28663335"/>
<evidence type="ECO:0000313" key="5">
    <source>
        <dbReference type="Proteomes" id="UP000066049"/>
    </source>
</evidence>
<evidence type="ECO:0000256" key="1">
    <source>
        <dbReference type="ARBA" id="ARBA00009175"/>
    </source>
</evidence>
<accession>A0A0M4SVP7</accession>
<dbReference type="PANTHER" id="PTHR30632:SF0">
    <property type="entry name" value="SULFATE-BINDING PROTEIN"/>
    <property type="match status" value="1"/>
</dbReference>
<dbReference type="GO" id="GO:0046872">
    <property type="term" value="F:metal ion binding"/>
    <property type="evidence" value="ECO:0007669"/>
    <property type="project" value="UniProtKB-KW"/>
</dbReference>
<dbReference type="GO" id="GO:0030973">
    <property type="term" value="F:molybdate ion binding"/>
    <property type="evidence" value="ECO:0007669"/>
    <property type="project" value="TreeGrafter"/>
</dbReference>
<dbReference type="InterPro" id="IPR050682">
    <property type="entry name" value="ModA/WtpA"/>
</dbReference>
<dbReference type="NCBIfam" id="TIGR01256">
    <property type="entry name" value="modA"/>
    <property type="match status" value="1"/>
</dbReference>
<keyword evidence="3" id="KW-0732">Signal</keyword>
<dbReference type="PANTHER" id="PTHR30632">
    <property type="entry name" value="MOLYBDATE-BINDING PERIPLASMIC PROTEIN"/>
    <property type="match status" value="1"/>
</dbReference>
<sequence>MKKFLLLLAAIFAFGNENLLVSAGGGYKKIVEAVAQNLKKDGVNIDTSFANITAIMAQAKEGKTDIIVGDEDFLKKSDLKIAEYVNLGSGALVLATKKGVKIEKVEELKVLSKIAMPDAAKTVYGKRANEFMQNAKISDELKDKILAVAGVPQVVTYILNGEVDAGFINQTELNAHKDEFGSFILIDKALYAPANIVAAKLEGCDKKTDCVKFLDELKSERSKEIYTKFGIR</sequence>
<keyword evidence="2" id="KW-0479">Metal-binding</keyword>
<dbReference type="EMBL" id="CP012541">
    <property type="protein sequence ID" value="ALF48304.1"/>
    <property type="molecule type" value="Genomic_DNA"/>
</dbReference>
<name>A0A0M4SVP7_9BACT</name>
<protein>
    <submittedName>
        <fullName evidence="4">ABC transporter, periplasmic substrate-binding protein</fullName>
    </submittedName>
</protein>
<dbReference type="KEGG" id="ccoc:CCON33237_1656"/>
<proteinExistence type="inferred from homology"/>
<dbReference type="Proteomes" id="UP000066049">
    <property type="component" value="Chromosome"/>
</dbReference>
<dbReference type="RefSeq" id="WP_054197219.1">
    <property type="nucleotide sequence ID" value="NZ_CABMKQ010000018.1"/>
</dbReference>